<evidence type="ECO:0000313" key="1">
    <source>
        <dbReference type="EMBL" id="KFO63645.1"/>
    </source>
</evidence>
<evidence type="ECO:0000313" key="2">
    <source>
        <dbReference type="Proteomes" id="UP000052976"/>
    </source>
</evidence>
<accession>A0A091FQW5</accession>
<dbReference type="STRING" id="85066.A0A091FQW5"/>
<keyword evidence="2" id="KW-1185">Reference proteome</keyword>
<dbReference type="EMBL" id="KK719449">
    <property type="protein sequence ID" value="KFO63645.1"/>
    <property type="molecule type" value="Genomic_DNA"/>
</dbReference>
<gene>
    <name evidence="1" type="ORF">N302_01674</name>
</gene>
<feature type="non-terminal residue" evidence="1">
    <location>
        <position position="1"/>
    </location>
</feature>
<reference evidence="1 2" key="1">
    <citation type="submission" date="2014-04" db="EMBL/GenBank/DDBJ databases">
        <title>Genome evolution of avian class.</title>
        <authorList>
            <person name="Zhang G."/>
            <person name="Li C."/>
        </authorList>
    </citation>
    <scope>NUCLEOTIDE SEQUENCE [LARGE SCALE GENOMIC DNA]</scope>
    <source>
        <strain evidence="1">BGI_N302</strain>
    </source>
</reference>
<organism evidence="1 2">
    <name type="scientific">Corvus brachyrhynchos</name>
    <name type="common">American crow</name>
    <dbReference type="NCBI Taxonomy" id="85066"/>
    <lineage>
        <taxon>Eukaryota</taxon>
        <taxon>Metazoa</taxon>
        <taxon>Chordata</taxon>
        <taxon>Craniata</taxon>
        <taxon>Vertebrata</taxon>
        <taxon>Euteleostomi</taxon>
        <taxon>Archelosauria</taxon>
        <taxon>Archosauria</taxon>
        <taxon>Dinosauria</taxon>
        <taxon>Saurischia</taxon>
        <taxon>Theropoda</taxon>
        <taxon>Coelurosauria</taxon>
        <taxon>Aves</taxon>
        <taxon>Neognathae</taxon>
        <taxon>Neoaves</taxon>
        <taxon>Telluraves</taxon>
        <taxon>Australaves</taxon>
        <taxon>Passeriformes</taxon>
        <taxon>Corvoidea</taxon>
        <taxon>Corvidae</taxon>
        <taxon>Corvus</taxon>
    </lineage>
</organism>
<sequence length="42" mass="4530">KDHTDVTWEGTNPALQPIRVRSTALNDTLHDAALPSITGETS</sequence>
<name>A0A091FQW5_CORBR</name>
<feature type="non-terminal residue" evidence="1">
    <location>
        <position position="42"/>
    </location>
</feature>
<dbReference type="AlphaFoldDB" id="A0A091FQW5"/>
<protein>
    <submittedName>
        <fullName evidence="1">Uncharacterized protein</fullName>
    </submittedName>
</protein>
<dbReference type="Proteomes" id="UP000052976">
    <property type="component" value="Unassembled WGS sequence"/>
</dbReference>
<proteinExistence type="predicted"/>